<reference evidence="1 2" key="1">
    <citation type="journal article" date="2011" name="Microbiology">
        <title>Transcriptome response to different carbon sources in Acetobacter aceti.</title>
        <authorList>
            <person name="Sakurai K."/>
            <person name="Arai H."/>
            <person name="Ishii M."/>
            <person name="Igarashi Y."/>
        </authorList>
    </citation>
    <scope>NUCLEOTIDE SEQUENCE [LARGE SCALE GENOMIC DNA]</scope>
    <source>
        <strain evidence="1 2">NBRC 14818</strain>
    </source>
</reference>
<organism evidence="1 2">
    <name type="scientific">Acetobacter aceti NBRC 14818</name>
    <dbReference type="NCBI Taxonomy" id="887700"/>
    <lineage>
        <taxon>Bacteria</taxon>
        <taxon>Pseudomonadati</taxon>
        <taxon>Pseudomonadota</taxon>
        <taxon>Alphaproteobacteria</taxon>
        <taxon>Acetobacterales</taxon>
        <taxon>Acetobacteraceae</taxon>
        <taxon>Acetobacter</taxon>
        <taxon>Acetobacter subgen. Acetobacter</taxon>
    </lineage>
</organism>
<evidence type="ECO:0000313" key="1">
    <source>
        <dbReference type="EMBL" id="BCK76168.1"/>
    </source>
</evidence>
<keyword evidence="2" id="KW-1185">Reference proteome</keyword>
<gene>
    <name evidence="1" type="ORF">EMQ_1774</name>
</gene>
<dbReference type="AlphaFoldDB" id="A0AB33IDP1"/>
<dbReference type="RefSeq" id="WP_010668338.1">
    <property type="nucleotide sequence ID" value="NZ_AP023410.1"/>
</dbReference>
<proteinExistence type="predicted"/>
<name>A0AB33IDP1_ACEAC</name>
<evidence type="ECO:0000313" key="2">
    <source>
        <dbReference type="Proteomes" id="UP000516424"/>
    </source>
</evidence>
<dbReference type="EMBL" id="AP023410">
    <property type="protein sequence ID" value="BCK76168.1"/>
    <property type="molecule type" value="Genomic_DNA"/>
</dbReference>
<dbReference type="Proteomes" id="UP000516424">
    <property type="component" value="Chromosome"/>
</dbReference>
<accession>A0AB33IDP1</accession>
<protein>
    <submittedName>
        <fullName evidence="1">Uncharacterized protein</fullName>
    </submittedName>
</protein>
<sequence length="148" mass="16107">MIPLTITSPAESALWTAERRRTAFLLDTTGEKLSEDGWAQIERLASGPLPVFGAPVKKTAFSPVMADVAGRGTASGETQRHDSSCVCCVGRPVLVDRLLSLIQERARGHCTFFRHIALVVSPDQRQAVAEELKASPFLANMFSPEAER</sequence>